<dbReference type="EMBL" id="KZ613960">
    <property type="protein sequence ID" value="PMD31973.1"/>
    <property type="molecule type" value="Genomic_DNA"/>
</dbReference>
<organism evidence="3 4">
    <name type="scientific">Hyaloscypha variabilis (strain UAMH 11265 / GT02V1 / F)</name>
    <name type="common">Meliniomyces variabilis</name>
    <dbReference type="NCBI Taxonomy" id="1149755"/>
    <lineage>
        <taxon>Eukaryota</taxon>
        <taxon>Fungi</taxon>
        <taxon>Dikarya</taxon>
        <taxon>Ascomycota</taxon>
        <taxon>Pezizomycotina</taxon>
        <taxon>Leotiomycetes</taxon>
        <taxon>Helotiales</taxon>
        <taxon>Hyaloscyphaceae</taxon>
        <taxon>Hyaloscypha</taxon>
        <taxon>Hyaloscypha variabilis</taxon>
    </lineage>
</organism>
<dbReference type="STRING" id="1149755.A0A2J6R0E6"/>
<keyword evidence="2" id="KW-0732">Signal</keyword>
<keyword evidence="1" id="KW-0812">Transmembrane</keyword>
<sequence length="525" mass="58444">MLSFTYIQIWVFIFAAIIRYRPAAPAAPAAPATPATTATPAGPAEQEEARRVAFHELERFLVFYSWAINRSVLNSEDRKSFWHLRTWIKNHLKPFTSQYAIWVIALGFIWVSNMGIAPALIWALVLGEAAPANVNALFFPNPANGSLAHFAQDLDNIFKPAVLRGLTVAQISNPEAVHRVQLNQTNIGQTPDGEAILQFDYTYNISGVDFGMQHFGDLYFVLRGSCYTEYSWIVPGLNNSYSLWNNQNIAQNVTLNDEQLANPQATFINPVTVTNPLVNNNTYAAYVSTSWKSSLTPSTDPWYFTDSLFDPQTNSTSYSVKPNRPPLSCWETGLWTWKGQEIGNPGQFGYNVPGFPLFHRDVLEYLLWGSPTSFTAARLDTINLAASDQDVLTSFDAGAGSINKDLNRLLVTSFVWNSNILFDLTLNGLSNTYGIPNYISLSKNLTGAGDFVIYTSDVAALALIFVLVVPIVMILMMIANLVMGHGLEEDYRPRPKNILKKKILEKEDSKGGVKYNHLPSDETSL</sequence>
<gene>
    <name evidence="3" type="ORF">L207DRAFT_182777</name>
</gene>
<dbReference type="AlphaFoldDB" id="A0A2J6R0E6"/>
<feature type="transmembrane region" description="Helical" evidence="1">
    <location>
        <begin position="458"/>
        <end position="482"/>
    </location>
</feature>
<evidence type="ECO:0000256" key="2">
    <source>
        <dbReference type="SAM" id="SignalP"/>
    </source>
</evidence>
<feature type="signal peptide" evidence="2">
    <location>
        <begin position="1"/>
        <end position="23"/>
    </location>
</feature>
<dbReference type="OrthoDB" id="5337208at2759"/>
<keyword evidence="1" id="KW-1133">Transmembrane helix</keyword>
<feature type="transmembrane region" description="Helical" evidence="1">
    <location>
        <begin position="99"/>
        <end position="125"/>
    </location>
</feature>
<name>A0A2J6R0E6_HYAVF</name>
<keyword evidence="4" id="KW-1185">Reference proteome</keyword>
<keyword evidence="1" id="KW-0472">Membrane</keyword>
<proteinExistence type="predicted"/>
<dbReference type="Proteomes" id="UP000235786">
    <property type="component" value="Unassembled WGS sequence"/>
</dbReference>
<protein>
    <submittedName>
        <fullName evidence="3">Uncharacterized protein</fullName>
    </submittedName>
</protein>
<evidence type="ECO:0000313" key="4">
    <source>
        <dbReference type="Proteomes" id="UP000235786"/>
    </source>
</evidence>
<evidence type="ECO:0000313" key="3">
    <source>
        <dbReference type="EMBL" id="PMD31973.1"/>
    </source>
</evidence>
<evidence type="ECO:0000256" key="1">
    <source>
        <dbReference type="SAM" id="Phobius"/>
    </source>
</evidence>
<feature type="chain" id="PRO_5014354804" evidence="2">
    <location>
        <begin position="24"/>
        <end position="525"/>
    </location>
</feature>
<reference evidence="3 4" key="1">
    <citation type="submission" date="2016-04" db="EMBL/GenBank/DDBJ databases">
        <title>A degradative enzymes factory behind the ericoid mycorrhizal symbiosis.</title>
        <authorList>
            <consortium name="DOE Joint Genome Institute"/>
            <person name="Martino E."/>
            <person name="Morin E."/>
            <person name="Grelet G."/>
            <person name="Kuo A."/>
            <person name="Kohler A."/>
            <person name="Daghino S."/>
            <person name="Barry K."/>
            <person name="Choi C."/>
            <person name="Cichocki N."/>
            <person name="Clum A."/>
            <person name="Copeland A."/>
            <person name="Hainaut M."/>
            <person name="Haridas S."/>
            <person name="Labutti K."/>
            <person name="Lindquist E."/>
            <person name="Lipzen A."/>
            <person name="Khouja H.-R."/>
            <person name="Murat C."/>
            <person name="Ohm R."/>
            <person name="Olson A."/>
            <person name="Spatafora J."/>
            <person name="Veneault-Fourrey C."/>
            <person name="Henrissat B."/>
            <person name="Grigoriev I."/>
            <person name="Martin F."/>
            <person name="Perotto S."/>
        </authorList>
    </citation>
    <scope>NUCLEOTIDE SEQUENCE [LARGE SCALE GENOMIC DNA]</scope>
    <source>
        <strain evidence="3 4">F</strain>
    </source>
</reference>
<accession>A0A2J6R0E6</accession>